<dbReference type="Gene3D" id="3.30.450.20">
    <property type="entry name" value="PAS domain"/>
    <property type="match status" value="1"/>
</dbReference>
<feature type="domain" description="GAF" evidence="1">
    <location>
        <begin position="217"/>
        <end position="266"/>
    </location>
</feature>
<protein>
    <submittedName>
        <fullName evidence="2">GAF domain-containing protein</fullName>
    </submittedName>
</protein>
<evidence type="ECO:0000259" key="1">
    <source>
        <dbReference type="Pfam" id="PF13185"/>
    </source>
</evidence>
<reference evidence="2" key="1">
    <citation type="journal article" date="2017" name="Proc. Natl. Acad. Sci. U.S.A.">
        <title>Comparative genomics uncovers the prolific and distinctive metabolic potential of the cyanobacterial genus Moorea.</title>
        <authorList>
            <person name="Leao T."/>
            <person name="Castelao G."/>
            <person name="Korobeynikov A."/>
            <person name="Monroe E.A."/>
            <person name="Podell S."/>
            <person name="Glukhov E."/>
            <person name="Allen E.E."/>
            <person name="Gerwick W.H."/>
            <person name="Gerwick L."/>
        </authorList>
    </citation>
    <scope>NUCLEOTIDE SEQUENCE</scope>
    <source>
        <strain evidence="2">JHB</strain>
    </source>
</reference>
<dbReference type="EMBL" id="CP017708">
    <property type="protein sequence ID" value="AOY79811.2"/>
    <property type="molecule type" value="Genomic_DNA"/>
</dbReference>
<dbReference type="Pfam" id="PF13185">
    <property type="entry name" value="GAF_2"/>
    <property type="match status" value="1"/>
</dbReference>
<dbReference type="Gene3D" id="3.30.450.40">
    <property type="match status" value="1"/>
</dbReference>
<dbReference type="Proteomes" id="UP000176944">
    <property type="component" value="Chromosome"/>
</dbReference>
<dbReference type="SUPFAM" id="SSF55781">
    <property type="entry name" value="GAF domain-like"/>
    <property type="match status" value="1"/>
</dbReference>
<reference evidence="2" key="2">
    <citation type="submission" date="2022-10" db="EMBL/GenBank/DDBJ databases">
        <authorList>
            <person name="Ngo T.-E."/>
        </authorList>
    </citation>
    <scope>NUCLEOTIDE SEQUENCE</scope>
    <source>
        <strain evidence="2">JHB</strain>
    </source>
</reference>
<accession>A0A1D9FWT8</accession>
<dbReference type="SUPFAM" id="SSF103190">
    <property type="entry name" value="Sensory domain-like"/>
    <property type="match status" value="1"/>
</dbReference>
<name>A0A1D9FWT8_MOOP1</name>
<dbReference type="AlphaFoldDB" id="A0A1D9FWT8"/>
<proteinExistence type="predicted"/>
<dbReference type="GO" id="GO:0005886">
    <property type="term" value="C:plasma membrane"/>
    <property type="evidence" value="ECO:0007669"/>
    <property type="project" value="UniProtKB-SubCell"/>
</dbReference>
<evidence type="ECO:0000313" key="2">
    <source>
        <dbReference type="EMBL" id="AOY79811.2"/>
    </source>
</evidence>
<dbReference type="InterPro" id="IPR029151">
    <property type="entry name" value="Sensor-like_sf"/>
</dbReference>
<gene>
    <name evidence="2" type="ORF">BJP36_07590</name>
</gene>
<dbReference type="InterPro" id="IPR003018">
    <property type="entry name" value="GAF"/>
</dbReference>
<dbReference type="CDD" id="cd12914">
    <property type="entry name" value="PDC1_DGC_like"/>
    <property type="match status" value="1"/>
</dbReference>
<organism evidence="2">
    <name type="scientific">Moorena producens (strain JHB)</name>
    <dbReference type="NCBI Taxonomy" id="1454205"/>
    <lineage>
        <taxon>Bacteria</taxon>
        <taxon>Bacillati</taxon>
        <taxon>Cyanobacteriota</taxon>
        <taxon>Cyanophyceae</taxon>
        <taxon>Coleofasciculales</taxon>
        <taxon>Coleofasciculaceae</taxon>
        <taxon>Moorena</taxon>
    </lineage>
</organism>
<sequence>MTGKQPVWQKTFDEIKATIDPPIYGMLLLEEQKTRLLIVLGQQSTTTAAEQLRALALITLASLTDLDLQPDQIQMELVASQGTDAPETVAYLAQNDLKRLFVTLSFLAFCSETRSLNVAALGQALRESTLIQNAMAGLAGWSVINRQGVMIYRYPEAPELDLIGKDYSDRRYFQQAIKGRTYISTVFRAKSNLWVAVVSLPVIGNDGQVVGIVSGGLDLAGVRSFLSVPVIDDHKIKGLITIASPEADAFGEEQLKVISSLAQQITSSSI</sequence>
<dbReference type="InterPro" id="IPR029016">
    <property type="entry name" value="GAF-like_dom_sf"/>
</dbReference>